<keyword evidence="5" id="KW-1185">Reference proteome</keyword>
<evidence type="ECO:0000313" key="5">
    <source>
        <dbReference type="Proteomes" id="UP000266915"/>
    </source>
</evidence>
<dbReference type="Gene3D" id="3.40.50.2000">
    <property type="entry name" value="Glycogen Phosphorylase B"/>
    <property type="match status" value="1"/>
</dbReference>
<sequence>MKNTRKRRPGVVSVILVNYRGSADTIQCVRTLREIDFPQDRLEIIVVENGSGDDSLEQLATLGDLATIVPSKVNGGFTGGCNLGVSKSSGEFVAFLNNDARPDDQWINAAMDTFAESKDIGAVASKVLDWEGERVDYVGSALTWYGMGYKPHAGEHDRPEWSVEKDVLFGTGAAMFVRAELFEQLGGFDDRYFMFYEDVDLGWRLNLLGYRFRFQPKSLAFHKHHASMEKFGNYFETYLLERNALYTLYKNLDDEALSRSFAAALLLATRRATGRAKMDTTALDLRKSKDDDGSPASMLSKQLLAGVNAIDQVVENLPELAKDRALVQATRTRSDRQLRLLLGNIDEPAYPIESYLEGYDKIVSSLNVLDEPLRRRVLIITGDPIGAKMAGPAIRAWNMADTLADEHDVRLVSMTGVSVESERFELDVVSHHRPASMKPHEKWADVIILQGHALALFPALETTSKVLVIDVYDPLHLEQLEQGKSDNLVTWGDQVSDATDVLNHQLARGDFFLCASERQRHFWLGQMAALGRINPYTYTRDEDLETLIAVAPFGIPAGRPEHTRPALRGVVPGIGVDDKVIIWGGGIYDWFDPGIVIRAVGELAKQHPDLRLFFMGTKHPNPSVPEMPAVVAARALSDELGLTGTHVFFNDSWVAYDDRHNYLLEADLGISTHFQHVETTFSFRTRILDYLWAGLPIVTTEGDSFGDLVREQTLGVAVPERDQGALMAAIEHVLFDDASREAARANVQLVRERFVWSSALAPLVEFVRNPRLAADKAPAEPGAKPVVLSSSRQQQTPPRRTGVRRDVDRVAYYLKNGGPKVVVERFAARQQRKRDADNV</sequence>
<comment type="caution">
    <text evidence="4">The sequence shown here is derived from an EMBL/GenBank/DDBJ whole genome shotgun (WGS) entry which is preliminary data.</text>
</comment>
<dbReference type="PANTHER" id="PTHR43179">
    <property type="entry name" value="RHAMNOSYLTRANSFERASE WBBL"/>
    <property type="match status" value="1"/>
</dbReference>
<dbReference type="InterPro" id="IPR029044">
    <property type="entry name" value="Nucleotide-diphossugar_trans"/>
</dbReference>
<proteinExistence type="predicted"/>
<evidence type="ECO:0000313" key="4">
    <source>
        <dbReference type="EMBL" id="ROR82442.1"/>
    </source>
</evidence>
<dbReference type="Pfam" id="PF13692">
    <property type="entry name" value="Glyco_trans_1_4"/>
    <property type="match status" value="1"/>
</dbReference>
<dbReference type="InterPro" id="IPR001173">
    <property type="entry name" value="Glyco_trans_2-like"/>
</dbReference>
<gene>
    <name evidence="4" type="ORF">EDD42_2533</name>
</gene>
<feature type="domain" description="Glycosyltransferase 2-like" evidence="3">
    <location>
        <begin position="165"/>
        <end position="224"/>
    </location>
</feature>
<dbReference type="EMBL" id="RKHL01000001">
    <property type="protein sequence ID" value="ROR82442.1"/>
    <property type="molecule type" value="Genomic_DNA"/>
</dbReference>
<dbReference type="SUPFAM" id="SSF53756">
    <property type="entry name" value="UDP-Glycosyltransferase/glycogen phosphorylase"/>
    <property type="match status" value="1"/>
</dbReference>
<dbReference type="CDD" id="cd04186">
    <property type="entry name" value="GT_2_like_c"/>
    <property type="match status" value="1"/>
</dbReference>
<organism evidence="4 5">
    <name type="scientific">Plantibacter flavus</name>
    <dbReference type="NCBI Taxonomy" id="150123"/>
    <lineage>
        <taxon>Bacteria</taxon>
        <taxon>Bacillati</taxon>
        <taxon>Actinomycetota</taxon>
        <taxon>Actinomycetes</taxon>
        <taxon>Micrococcales</taxon>
        <taxon>Microbacteriaceae</taxon>
        <taxon>Plantibacter</taxon>
    </lineage>
</organism>
<reference evidence="4 5" key="1">
    <citation type="submission" date="2018-11" db="EMBL/GenBank/DDBJ databases">
        <title>Sequencing the genomes of 1000 actinobacteria strains.</title>
        <authorList>
            <person name="Klenk H.-P."/>
        </authorList>
    </citation>
    <scope>NUCLEOTIDE SEQUENCE [LARGE SCALE GENOMIC DNA]</scope>
    <source>
        <strain evidence="4 5">DSM 14012</strain>
    </source>
</reference>
<dbReference type="Pfam" id="PF13632">
    <property type="entry name" value="Glyco_trans_2_3"/>
    <property type="match status" value="1"/>
</dbReference>
<evidence type="ECO:0000259" key="3">
    <source>
        <dbReference type="Pfam" id="PF13632"/>
    </source>
</evidence>
<dbReference type="SUPFAM" id="SSF53448">
    <property type="entry name" value="Nucleotide-diphospho-sugar transferases"/>
    <property type="match status" value="1"/>
</dbReference>
<dbReference type="Pfam" id="PF00535">
    <property type="entry name" value="Glycos_transf_2"/>
    <property type="match status" value="1"/>
</dbReference>
<protein>
    <recommendedName>
        <fullName evidence="2 3">Glycosyltransferase 2-like domain-containing protein</fullName>
    </recommendedName>
</protein>
<dbReference type="CDD" id="cd03801">
    <property type="entry name" value="GT4_PimA-like"/>
    <property type="match status" value="1"/>
</dbReference>
<dbReference type="PANTHER" id="PTHR43179:SF11">
    <property type="entry name" value="GLYCOSYL TRANSFERASE"/>
    <property type="match status" value="1"/>
</dbReference>
<dbReference type="AlphaFoldDB" id="A0A3N2C4K5"/>
<dbReference type="Gene3D" id="3.90.550.10">
    <property type="entry name" value="Spore Coat Polysaccharide Biosynthesis Protein SpsA, Chain A"/>
    <property type="match status" value="1"/>
</dbReference>
<feature type="region of interest" description="Disordered" evidence="1">
    <location>
        <begin position="776"/>
        <end position="805"/>
    </location>
</feature>
<evidence type="ECO:0000256" key="1">
    <source>
        <dbReference type="SAM" id="MobiDB-lite"/>
    </source>
</evidence>
<feature type="domain" description="Glycosyltransferase 2-like" evidence="2">
    <location>
        <begin position="13"/>
        <end position="126"/>
    </location>
</feature>
<dbReference type="RefSeq" id="WP_085513449.1">
    <property type="nucleotide sequence ID" value="NZ_FXAP01000005.1"/>
</dbReference>
<name>A0A3N2C4K5_9MICO</name>
<evidence type="ECO:0000259" key="2">
    <source>
        <dbReference type="Pfam" id="PF00535"/>
    </source>
</evidence>
<dbReference type="Proteomes" id="UP000266915">
    <property type="component" value="Unassembled WGS sequence"/>
</dbReference>
<accession>A0A3N2C4K5</accession>